<dbReference type="Proteomes" id="UP000238937">
    <property type="component" value="Unassembled WGS sequence"/>
</dbReference>
<accession>A0A2T1FUP2</accession>
<comment type="caution">
    <text evidence="1">The sequence shown here is derived from an EMBL/GenBank/DDBJ whole genome shotgun (WGS) entry which is preliminary data.</text>
</comment>
<gene>
    <name evidence="1" type="ORF">C7B77_23730</name>
</gene>
<evidence type="ECO:0000313" key="1">
    <source>
        <dbReference type="EMBL" id="PSB48713.1"/>
    </source>
</evidence>
<name>A0A2T1FUP2_9CYAN</name>
<dbReference type="RefSeq" id="WP_106310736.1">
    <property type="nucleotide sequence ID" value="NZ_PVWO01000437.1"/>
</dbReference>
<proteinExistence type="predicted"/>
<organism evidence="1 2">
    <name type="scientific">Chamaesiphon polymorphus CCALA 037</name>
    <dbReference type="NCBI Taxonomy" id="2107692"/>
    <lineage>
        <taxon>Bacteria</taxon>
        <taxon>Bacillati</taxon>
        <taxon>Cyanobacteriota</taxon>
        <taxon>Cyanophyceae</taxon>
        <taxon>Gomontiellales</taxon>
        <taxon>Chamaesiphonaceae</taxon>
        <taxon>Chamaesiphon</taxon>
    </lineage>
</organism>
<dbReference type="OrthoDB" id="9873553at2"/>
<reference evidence="1 2" key="1">
    <citation type="submission" date="2018-03" db="EMBL/GenBank/DDBJ databases">
        <title>The ancient ancestry and fast evolution of plastids.</title>
        <authorList>
            <person name="Moore K.R."/>
            <person name="Magnabosco C."/>
            <person name="Momper L."/>
            <person name="Gold D.A."/>
            <person name="Bosak T."/>
            <person name="Fournier G.P."/>
        </authorList>
    </citation>
    <scope>NUCLEOTIDE SEQUENCE [LARGE SCALE GENOMIC DNA]</scope>
    <source>
        <strain evidence="1 2">CCALA 037</strain>
    </source>
</reference>
<dbReference type="EMBL" id="PVWO01000437">
    <property type="protein sequence ID" value="PSB48713.1"/>
    <property type="molecule type" value="Genomic_DNA"/>
</dbReference>
<keyword evidence="2" id="KW-1185">Reference proteome</keyword>
<dbReference type="AlphaFoldDB" id="A0A2T1FUP2"/>
<evidence type="ECO:0000313" key="2">
    <source>
        <dbReference type="Proteomes" id="UP000238937"/>
    </source>
</evidence>
<protein>
    <submittedName>
        <fullName evidence="1">Uncharacterized protein</fullName>
    </submittedName>
</protein>
<sequence length="72" mass="8226">MRAFNQEVRIEFVDALGKMSRYELETKVESAITTGDSSPAYIDCDDSIDIIDRRSCSLYNYNTRLLVSLPKT</sequence>